<dbReference type="InterPro" id="IPR050351">
    <property type="entry name" value="BphY/WalK/GraS-like"/>
</dbReference>
<evidence type="ECO:0000259" key="8">
    <source>
        <dbReference type="PROSITE" id="PS50109"/>
    </source>
</evidence>
<dbReference type="SUPFAM" id="SSF55874">
    <property type="entry name" value="ATPase domain of HSP90 chaperone/DNA topoisomerase II/histidine kinase"/>
    <property type="match status" value="1"/>
</dbReference>
<dbReference type="SUPFAM" id="SSF47384">
    <property type="entry name" value="Homodimeric domain of signal transducing histidine kinase"/>
    <property type="match status" value="1"/>
</dbReference>
<dbReference type="Pfam" id="PF00512">
    <property type="entry name" value="HisKA"/>
    <property type="match status" value="1"/>
</dbReference>
<protein>
    <recommendedName>
        <fullName evidence="2">histidine kinase</fullName>
        <ecNumber evidence="2">2.7.13.3</ecNumber>
    </recommendedName>
</protein>
<dbReference type="CDD" id="cd00082">
    <property type="entry name" value="HisKA"/>
    <property type="match status" value="1"/>
</dbReference>
<keyword evidence="4" id="KW-0808">Transferase</keyword>
<dbReference type="GO" id="GO:0000156">
    <property type="term" value="F:phosphorelay response regulator activity"/>
    <property type="evidence" value="ECO:0007669"/>
    <property type="project" value="TreeGrafter"/>
</dbReference>
<evidence type="ECO:0000256" key="4">
    <source>
        <dbReference type="ARBA" id="ARBA00022679"/>
    </source>
</evidence>
<evidence type="ECO:0000256" key="6">
    <source>
        <dbReference type="SAM" id="Coils"/>
    </source>
</evidence>
<dbReference type="RefSeq" id="WP_343068122.1">
    <property type="nucleotide sequence ID" value="NZ_JACIDS010000005.1"/>
</dbReference>
<dbReference type="EMBL" id="JACIDS010000005">
    <property type="protein sequence ID" value="MBB3932837.1"/>
    <property type="molecule type" value="Genomic_DNA"/>
</dbReference>
<evidence type="ECO:0000256" key="3">
    <source>
        <dbReference type="ARBA" id="ARBA00022553"/>
    </source>
</evidence>
<feature type="coiled-coil region" evidence="6">
    <location>
        <begin position="146"/>
        <end position="173"/>
    </location>
</feature>
<feature type="domain" description="Histidine kinase" evidence="8">
    <location>
        <begin position="242"/>
        <end position="471"/>
    </location>
</feature>
<comment type="caution">
    <text evidence="9">The sequence shown here is derived from an EMBL/GenBank/DDBJ whole genome shotgun (WGS) entry which is preliminary data.</text>
</comment>
<evidence type="ECO:0000256" key="1">
    <source>
        <dbReference type="ARBA" id="ARBA00000085"/>
    </source>
</evidence>
<evidence type="ECO:0000256" key="5">
    <source>
        <dbReference type="ARBA" id="ARBA00022777"/>
    </source>
</evidence>
<keyword evidence="7" id="KW-1133">Transmembrane helix</keyword>
<reference evidence="9 10" key="1">
    <citation type="submission" date="2020-08" db="EMBL/GenBank/DDBJ databases">
        <title>Genomic Encyclopedia of Type Strains, Phase IV (KMG-IV): sequencing the most valuable type-strain genomes for metagenomic binning, comparative biology and taxonomic classification.</title>
        <authorList>
            <person name="Goeker M."/>
        </authorList>
    </citation>
    <scope>NUCLEOTIDE SEQUENCE [LARGE SCALE GENOMIC DNA]</scope>
    <source>
        <strain evidence="9 10">DSM 25966</strain>
    </source>
</reference>
<dbReference type="Pfam" id="PF02518">
    <property type="entry name" value="HATPase_c"/>
    <property type="match status" value="1"/>
</dbReference>
<keyword evidence="6" id="KW-0175">Coiled coil</keyword>
<sequence length="473" mass="52083">MQTALLAVGFVVLAAMSGTTLWLVRQTETNFRWTAHSQDVQSALLQLQLAIRRAESGERGYMLTADTDYLDILRTSVDVVPGYVDKLQTLVADNPEQAARAALIGELVSAKLAELKRIADLQIAGNPSEALDIIRDPTGQSLMTRFIDATRALRDAEIQLQEERKERSRSTASLLLAVSLFGAGLIVALAIITILLIRRFIAGLVAAQTALADANANLEAKVEERTTDLKEANEELQRFAYIVSHDLRSPLVNIMGFTGELDAIRRDLADEQPRDGTADPARQQILADFDEALGFITSSISKMDRLIKAILDLSRAGRRDFMPEMLDLDTMFGAMRDALSHQAQEVGAEIRIEPLPQIESDRLAVEQIFSNLLDNAVKYLKPGHIGRVVVSGEEKIGFAIIRVSDNGRGIAPEDRERVFELFRRAGAQDRPGEGIGLAHVRALVRRLGGSIRLESEPGEGSTFTVILPKRWRG</sequence>
<dbReference type="EC" id="2.7.13.3" evidence="2"/>
<dbReference type="InterPro" id="IPR005467">
    <property type="entry name" value="His_kinase_dom"/>
</dbReference>
<evidence type="ECO:0000256" key="2">
    <source>
        <dbReference type="ARBA" id="ARBA00012438"/>
    </source>
</evidence>
<dbReference type="InterPro" id="IPR003661">
    <property type="entry name" value="HisK_dim/P_dom"/>
</dbReference>
<gene>
    <name evidence="9" type="ORF">GGR25_003901</name>
</gene>
<evidence type="ECO:0000256" key="7">
    <source>
        <dbReference type="SAM" id="Phobius"/>
    </source>
</evidence>
<keyword evidence="10" id="KW-1185">Reference proteome</keyword>
<organism evidence="9 10">
    <name type="scientific">Kaistia hirudinis</name>
    <dbReference type="NCBI Taxonomy" id="1293440"/>
    <lineage>
        <taxon>Bacteria</taxon>
        <taxon>Pseudomonadati</taxon>
        <taxon>Pseudomonadota</taxon>
        <taxon>Alphaproteobacteria</taxon>
        <taxon>Hyphomicrobiales</taxon>
        <taxon>Kaistiaceae</taxon>
        <taxon>Kaistia</taxon>
    </lineage>
</organism>
<dbReference type="PANTHER" id="PTHR42878:SF15">
    <property type="entry name" value="BACTERIOPHYTOCHROME"/>
    <property type="match status" value="1"/>
</dbReference>
<proteinExistence type="predicted"/>
<dbReference type="InterPro" id="IPR004358">
    <property type="entry name" value="Sig_transdc_His_kin-like_C"/>
</dbReference>
<feature type="coiled-coil region" evidence="6">
    <location>
        <begin position="204"/>
        <end position="235"/>
    </location>
</feature>
<feature type="transmembrane region" description="Helical" evidence="7">
    <location>
        <begin position="6"/>
        <end position="24"/>
    </location>
</feature>
<dbReference type="Pfam" id="PF05227">
    <property type="entry name" value="CHASE3"/>
    <property type="match status" value="1"/>
</dbReference>
<dbReference type="GO" id="GO:0000155">
    <property type="term" value="F:phosphorelay sensor kinase activity"/>
    <property type="evidence" value="ECO:0007669"/>
    <property type="project" value="InterPro"/>
</dbReference>
<dbReference type="InterPro" id="IPR003594">
    <property type="entry name" value="HATPase_dom"/>
</dbReference>
<dbReference type="Proteomes" id="UP000553963">
    <property type="component" value="Unassembled WGS sequence"/>
</dbReference>
<evidence type="ECO:0000313" key="9">
    <source>
        <dbReference type="EMBL" id="MBB3932837.1"/>
    </source>
</evidence>
<keyword evidence="7" id="KW-0472">Membrane</keyword>
<dbReference type="InterPro" id="IPR036890">
    <property type="entry name" value="HATPase_C_sf"/>
</dbReference>
<keyword evidence="7" id="KW-0812">Transmembrane</keyword>
<keyword evidence="3" id="KW-0597">Phosphoprotein</keyword>
<dbReference type="InterPro" id="IPR007891">
    <property type="entry name" value="CHASE3"/>
</dbReference>
<dbReference type="CDD" id="cd19410">
    <property type="entry name" value="HK9-like_sensor"/>
    <property type="match status" value="1"/>
</dbReference>
<dbReference type="AlphaFoldDB" id="A0A840AUW8"/>
<keyword evidence="5" id="KW-0418">Kinase</keyword>
<dbReference type="Gene3D" id="1.10.287.130">
    <property type="match status" value="1"/>
</dbReference>
<dbReference type="SMART" id="SM00387">
    <property type="entry name" value="HATPase_c"/>
    <property type="match status" value="1"/>
</dbReference>
<dbReference type="GO" id="GO:0030295">
    <property type="term" value="F:protein kinase activator activity"/>
    <property type="evidence" value="ECO:0007669"/>
    <property type="project" value="TreeGrafter"/>
</dbReference>
<feature type="transmembrane region" description="Helical" evidence="7">
    <location>
        <begin position="174"/>
        <end position="197"/>
    </location>
</feature>
<comment type="catalytic activity">
    <reaction evidence="1">
        <text>ATP + protein L-histidine = ADP + protein N-phospho-L-histidine.</text>
        <dbReference type="EC" id="2.7.13.3"/>
    </reaction>
</comment>
<dbReference type="GO" id="GO:0007234">
    <property type="term" value="P:osmosensory signaling via phosphorelay pathway"/>
    <property type="evidence" value="ECO:0007669"/>
    <property type="project" value="TreeGrafter"/>
</dbReference>
<dbReference type="PRINTS" id="PR00344">
    <property type="entry name" value="BCTRLSENSOR"/>
</dbReference>
<dbReference type="InterPro" id="IPR036097">
    <property type="entry name" value="HisK_dim/P_sf"/>
</dbReference>
<dbReference type="Gene3D" id="3.30.565.10">
    <property type="entry name" value="Histidine kinase-like ATPase, C-terminal domain"/>
    <property type="match status" value="1"/>
</dbReference>
<dbReference type="PROSITE" id="PS50109">
    <property type="entry name" value="HIS_KIN"/>
    <property type="match status" value="1"/>
</dbReference>
<accession>A0A840AUW8</accession>
<dbReference type="SMART" id="SM00388">
    <property type="entry name" value="HisKA"/>
    <property type="match status" value="1"/>
</dbReference>
<dbReference type="PANTHER" id="PTHR42878">
    <property type="entry name" value="TWO-COMPONENT HISTIDINE KINASE"/>
    <property type="match status" value="1"/>
</dbReference>
<evidence type="ECO:0000313" key="10">
    <source>
        <dbReference type="Proteomes" id="UP000553963"/>
    </source>
</evidence>
<name>A0A840AUW8_9HYPH</name>